<protein>
    <recommendedName>
        <fullName evidence="7 14">Ribonuclease HII</fullName>
        <shortName evidence="14">RNase HII</shortName>
        <ecNumber evidence="6 14">3.1.26.4</ecNumber>
    </recommendedName>
</protein>
<dbReference type="PROSITE" id="PS51975">
    <property type="entry name" value="RNASE_H_2"/>
    <property type="match status" value="1"/>
</dbReference>
<comment type="similarity">
    <text evidence="5 14 16">Belongs to the RNase HII family.</text>
</comment>
<evidence type="ECO:0000256" key="11">
    <source>
        <dbReference type="ARBA" id="ARBA00022759"/>
    </source>
</evidence>
<feature type="binding site" evidence="14 15">
    <location>
        <position position="76"/>
    </location>
    <ligand>
        <name>a divalent metal cation</name>
        <dbReference type="ChEBI" id="CHEBI:60240"/>
    </ligand>
</feature>
<sequence length="254" mass="28813">MATIKEIKEQLQNITEINHPQLKMFELDKRVGVQKLVKQWHRENEKRQQLVESFEKMSIYENKMRKEGFQFIAGVDEVGRGPLAGPVVASAVILPESCYIPGLNDSKKLSEAKREELYEQIQQQAVAVGVGILTASEIDQWNIYEATKKAMLQGIQQLNVKPDFLLVDAMKLDLPIEQLSIIKGDATSISIAAASIVAKVTRDRLMKQYAKKYPQYGFQRNMGYGTSEHIEALQAEGPCELHRKTFAPIKTFFQ</sequence>
<gene>
    <name evidence="14" type="primary">rnhB</name>
    <name evidence="18" type="ORF">WAK64_03600</name>
</gene>
<comment type="catalytic activity">
    <reaction evidence="1 14 15 16">
        <text>Endonucleolytic cleavage to 5'-phosphomonoester.</text>
        <dbReference type="EC" id="3.1.26.4"/>
    </reaction>
</comment>
<keyword evidence="11 14" id="KW-0255">Endonuclease</keyword>
<organism evidence="18 19">
    <name type="scientific">Bacillus spongiae</name>
    <dbReference type="NCBI Taxonomy" id="2683610"/>
    <lineage>
        <taxon>Bacteria</taxon>
        <taxon>Bacillati</taxon>
        <taxon>Bacillota</taxon>
        <taxon>Bacilli</taxon>
        <taxon>Bacillales</taxon>
        <taxon>Bacillaceae</taxon>
        <taxon>Bacillus</taxon>
    </lineage>
</organism>
<dbReference type="HAMAP" id="MF_00052_B">
    <property type="entry name" value="RNase_HII_B"/>
    <property type="match status" value="1"/>
</dbReference>
<evidence type="ECO:0000256" key="15">
    <source>
        <dbReference type="PROSITE-ProRule" id="PRU01319"/>
    </source>
</evidence>
<dbReference type="InterPro" id="IPR022898">
    <property type="entry name" value="RNase_HII"/>
</dbReference>
<evidence type="ECO:0000256" key="6">
    <source>
        <dbReference type="ARBA" id="ARBA00012180"/>
    </source>
</evidence>
<feature type="domain" description="RNase H type-2" evidence="17">
    <location>
        <begin position="70"/>
        <end position="254"/>
    </location>
</feature>
<evidence type="ECO:0000256" key="10">
    <source>
        <dbReference type="ARBA" id="ARBA00022723"/>
    </source>
</evidence>
<evidence type="ECO:0000256" key="7">
    <source>
        <dbReference type="ARBA" id="ARBA00019179"/>
    </source>
</evidence>
<dbReference type="PANTHER" id="PTHR10954">
    <property type="entry name" value="RIBONUCLEASE H2 SUBUNIT A"/>
    <property type="match status" value="1"/>
</dbReference>
<evidence type="ECO:0000256" key="1">
    <source>
        <dbReference type="ARBA" id="ARBA00000077"/>
    </source>
</evidence>
<evidence type="ECO:0000259" key="17">
    <source>
        <dbReference type="PROSITE" id="PS51975"/>
    </source>
</evidence>
<comment type="cofactor">
    <cofactor evidence="14 15">
        <name>Mn(2+)</name>
        <dbReference type="ChEBI" id="CHEBI:29035"/>
    </cofactor>
    <cofactor evidence="14 15">
        <name>Mg(2+)</name>
        <dbReference type="ChEBI" id="CHEBI:18420"/>
    </cofactor>
    <text evidence="14 15">Manganese or magnesium. Binds 1 divalent metal ion per monomer in the absence of substrate. May bind a second metal ion after substrate binding.</text>
</comment>
<dbReference type="EMBL" id="JBBAXC010000002">
    <property type="protein sequence ID" value="MEI5906156.1"/>
    <property type="molecule type" value="Genomic_DNA"/>
</dbReference>
<accession>A0ABU8HA08</accession>
<comment type="function">
    <text evidence="3 14 16">Endonuclease that specifically degrades the RNA of RNA-DNA hybrids.</text>
</comment>
<evidence type="ECO:0000256" key="3">
    <source>
        <dbReference type="ARBA" id="ARBA00004065"/>
    </source>
</evidence>
<dbReference type="SUPFAM" id="SSF53098">
    <property type="entry name" value="Ribonuclease H-like"/>
    <property type="match status" value="1"/>
</dbReference>
<feature type="binding site" evidence="14 15">
    <location>
        <position position="77"/>
    </location>
    <ligand>
        <name>a divalent metal cation</name>
        <dbReference type="ChEBI" id="CHEBI:60240"/>
    </ligand>
</feature>
<evidence type="ECO:0000256" key="16">
    <source>
        <dbReference type="RuleBase" id="RU003515"/>
    </source>
</evidence>
<evidence type="ECO:0000313" key="19">
    <source>
        <dbReference type="Proteomes" id="UP001312865"/>
    </source>
</evidence>
<dbReference type="InterPro" id="IPR001352">
    <property type="entry name" value="RNase_HII/HIII"/>
</dbReference>
<name>A0ABU8HA08_9BACI</name>
<dbReference type="EC" id="3.1.26.4" evidence="6 14"/>
<feature type="binding site" evidence="14 15">
    <location>
        <position position="168"/>
    </location>
    <ligand>
        <name>a divalent metal cation</name>
        <dbReference type="ChEBI" id="CHEBI:60240"/>
    </ligand>
</feature>
<dbReference type="Gene3D" id="3.30.420.10">
    <property type="entry name" value="Ribonuclease H-like superfamily/Ribonuclease H"/>
    <property type="match status" value="1"/>
</dbReference>
<dbReference type="RefSeq" id="WP_336585574.1">
    <property type="nucleotide sequence ID" value="NZ_JBBAXC010000002.1"/>
</dbReference>
<dbReference type="GO" id="GO:0004523">
    <property type="term" value="F:RNA-DNA hybrid ribonuclease activity"/>
    <property type="evidence" value="ECO:0007669"/>
    <property type="project" value="UniProtKB-EC"/>
</dbReference>
<comment type="subcellular location">
    <subcellularLocation>
        <location evidence="4 14">Cytoplasm</location>
    </subcellularLocation>
</comment>
<dbReference type="NCBIfam" id="NF000594">
    <property type="entry name" value="PRK00015.1-1"/>
    <property type="match status" value="1"/>
</dbReference>
<evidence type="ECO:0000256" key="13">
    <source>
        <dbReference type="ARBA" id="ARBA00023211"/>
    </source>
</evidence>
<dbReference type="InterPro" id="IPR036397">
    <property type="entry name" value="RNaseH_sf"/>
</dbReference>
<reference evidence="18 19" key="1">
    <citation type="journal article" date="2018" name="J. Microbiol.">
        <title>Bacillus spongiae sp. nov., isolated from sponge of Jeju Island.</title>
        <authorList>
            <person name="Lee G.E."/>
            <person name="Im W.T."/>
            <person name="Park J.S."/>
        </authorList>
    </citation>
    <scope>NUCLEOTIDE SEQUENCE [LARGE SCALE GENOMIC DNA]</scope>
    <source>
        <strain evidence="18 19">135PIL107-10</strain>
    </source>
</reference>
<dbReference type="PANTHER" id="PTHR10954:SF18">
    <property type="entry name" value="RIBONUCLEASE HII"/>
    <property type="match status" value="1"/>
</dbReference>
<keyword evidence="10 14" id="KW-0479">Metal-binding</keyword>
<keyword evidence="9 14" id="KW-0540">Nuclease</keyword>
<proteinExistence type="inferred from homology"/>
<keyword evidence="12 14" id="KW-0378">Hydrolase</keyword>
<keyword evidence="13 14" id="KW-0464">Manganese</keyword>
<dbReference type="Pfam" id="PF01351">
    <property type="entry name" value="RNase_HII"/>
    <property type="match status" value="1"/>
</dbReference>
<dbReference type="InterPro" id="IPR012337">
    <property type="entry name" value="RNaseH-like_sf"/>
</dbReference>
<evidence type="ECO:0000256" key="14">
    <source>
        <dbReference type="HAMAP-Rule" id="MF_00052"/>
    </source>
</evidence>
<evidence type="ECO:0000256" key="5">
    <source>
        <dbReference type="ARBA" id="ARBA00007383"/>
    </source>
</evidence>
<evidence type="ECO:0000256" key="12">
    <source>
        <dbReference type="ARBA" id="ARBA00022801"/>
    </source>
</evidence>
<evidence type="ECO:0000313" key="18">
    <source>
        <dbReference type="EMBL" id="MEI5906156.1"/>
    </source>
</evidence>
<comment type="caution">
    <text evidence="18">The sequence shown here is derived from an EMBL/GenBank/DDBJ whole genome shotgun (WGS) entry which is preliminary data.</text>
</comment>
<dbReference type="InterPro" id="IPR024567">
    <property type="entry name" value="RNase_HII/HIII_dom"/>
</dbReference>
<evidence type="ECO:0000256" key="4">
    <source>
        <dbReference type="ARBA" id="ARBA00004496"/>
    </source>
</evidence>
<dbReference type="CDD" id="cd07182">
    <property type="entry name" value="RNase_HII_bacteria_HII_like"/>
    <property type="match status" value="1"/>
</dbReference>
<evidence type="ECO:0000256" key="9">
    <source>
        <dbReference type="ARBA" id="ARBA00022722"/>
    </source>
</evidence>
<keyword evidence="19" id="KW-1185">Reference proteome</keyword>
<evidence type="ECO:0000256" key="8">
    <source>
        <dbReference type="ARBA" id="ARBA00022490"/>
    </source>
</evidence>
<comment type="cofactor">
    <cofactor evidence="2">
        <name>Mg(2+)</name>
        <dbReference type="ChEBI" id="CHEBI:18420"/>
    </cofactor>
</comment>
<dbReference type="NCBIfam" id="NF000595">
    <property type="entry name" value="PRK00015.1-3"/>
    <property type="match status" value="1"/>
</dbReference>
<evidence type="ECO:0000256" key="2">
    <source>
        <dbReference type="ARBA" id="ARBA00001946"/>
    </source>
</evidence>
<dbReference type="Proteomes" id="UP001312865">
    <property type="component" value="Unassembled WGS sequence"/>
</dbReference>
<keyword evidence="8 14" id="KW-0963">Cytoplasm</keyword>